<evidence type="ECO:0000313" key="4">
    <source>
        <dbReference type="Proteomes" id="UP000013827"/>
    </source>
</evidence>
<feature type="compositionally biased region" description="Basic residues" evidence="1">
    <location>
        <begin position="366"/>
        <end position="381"/>
    </location>
</feature>
<protein>
    <recommendedName>
        <fullName evidence="5">HTTM domain-containing protein</fullName>
    </recommendedName>
</protein>
<feature type="transmembrane region" description="Helical" evidence="2">
    <location>
        <begin position="41"/>
        <end position="59"/>
    </location>
</feature>
<dbReference type="PaxDb" id="2903-EOD32012"/>
<keyword evidence="2" id="KW-0812">Transmembrane</keyword>
<keyword evidence="4" id="KW-1185">Reference proteome</keyword>
<evidence type="ECO:0000313" key="3">
    <source>
        <dbReference type="EnsemblProtists" id="EOD32012"/>
    </source>
</evidence>
<feature type="region of interest" description="Disordered" evidence="1">
    <location>
        <begin position="348"/>
        <end position="399"/>
    </location>
</feature>
<reference evidence="4" key="1">
    <citation type="journal article" date="2013" name="Nature">
        <title>Pan genome of the phytoplankton Emiliania underpins its global distribution.</title>
        <authorList>
            <person name="Read B.A."/>
            <person name="Kegel J."/>
            <person name="Klute M.J."/>
            <person name="Kuo A."/>
            <person name="Lefebvre S.C."/>
            <person name="Maumus F."/>
            <person name="Mayer C."/>
            <person name="Miller J."/>
            <person name="Monier A."/>
            <person name="Salamov A."/>
            <person name="Young J."/>
            <person name="Aguilar M."/>
            <person name="Claverie J.M."/>
            <person name="Frickenhaus S."/>
            <person name="Gonzalez K."/>
            <person name="Herman E.K."/>
            <person name="Lin Y.C."/>
            <person name="Napier J."/>
            <person name="Ogata H."/>
            <person name="Sarno A.F."/>
            <person name="Shmutz J."/>
            <person name="Schroeder D."/>
            <person name="de Vargas C."/>
            <person name="Verret F."/>
            <person name="von Dassow P."/>
            <person name="Valentin K."/>
            <person name="Van de Peer Y."/>
            <person name="Wheeler G."/>
            <person name="Dacks J.B."/>
            <person name="Delwiche C.F."/>
            <person name="Dyhrman S.T."/>
            <person name="Glockner G."/>
            <person name="John U."/>
            <person name="Richards T."/>
            <person name="Worden A.Z."/>
            <person name="Zhang X."/>
            <person name="Grigoriev I.V."/>
            <person name="Allen A.E."/>
            <person name="Bidle K."/>
            <person name="Borodovsky M."/>
            <person name="Bowler C."/>
            <person name="Brownlee C."/>
            <person name="Cock J.M."/>
            <person name="Elias M."/>
            <person name="Gladyshev V.N."/>
            <person name="Groth M."/>
            <person name="Guda C."/>
            <person name="Hadaegh A."/>
            <person name="Iglesias-Rodriguez M.D."/>
            <person name="Jenkins J."/>
            <person name="Jones B.M."/>
            <person name="Lawson T."/>
            <person name="Leese F."/>
            <person name="Lindquist E."/>
            <person name="Lobanov A."/>
            <person name="Lomsadze A."/>
            <person name="Malik S.B."/>
            <person name="Marsh M.E."/>
            <person name="Mackinder L."/>
            <person name="Mock T."/>
            <person name="Mueller-Roeber B."/>
            <person name="Pagarete A."/>
            <person name="Parker M."/>
            <person name="Probert I."/>
            <person name="Quesneville H."/>
            <person name="Raines C."/>
            <person name="Rensing S.A."/>
            <person name="Riano-Pachon D.M."/>
            <person name="Richier S."/>
            <person name="Rokitta S."/>
            <person name="Shiraiwa Y."/>
            <person name="Soanes D.M."/>
            <person name="van der Giezen M."/>
            <person name="Wahlund T.M."/>
            <person name="Williams B."/>
            <person name="Wilson W."/>
            <person name="Wolfe G."/>
            <person name="Wurch L.L."/>
        </authorList>
    </citation>
    <scope>NUCLEOTIDE SEQUENCE</scope>
</reference>
<dbReference type="EnsemblProtists" id="EOD32012">
    <property type="protein sequence ID" value="EOD32012"/>
    <property type="gene ID" value="EMIHUDRAFT_434171"/>
</dbReference>
<feature type="region of interest" description="Disordered" evidence="1">
    <location>
        <begin position="513"/>
        <end position="535"/>
    </location>
</feature>
<dbReference type="RefSeq" id="XP_005784441.1">
    <property type="nucleotide sequence ID" value="XM_005784384.1"/>
</dbReference>
<proteinExistence type="predicted"/>
<dbReference type="AlphaFoldDB" id="A0A0D3K8C7"/>
<dbReference type="HOGENOM" id="CLU_424305_0_0_1"/>
<evidence type="ECO:0008006" key="5">
    <source>
        <dbReference type="Google" id="ProtNLM"/>
    </source>
</evidence>
<feature type="compositionally biased region" description="Basic and acidic residues" evidence="1">
    <location>
        <begin position="382"/>
        <end position="393"/>
    </location>
</feature>
<dbReference type="GeneID" id="17277284"/>
<dbReference type="Proteomes" id="UP000013827">
    <property type="component" value="Unassembled WGS sequence"/>
</dbReference>
<evidence type="ECO:0000256" key="2">
    <source>
        <dbReference type="SAM" id="Phobius"/>
    </source>
</evidence>
<reference evidence="3" key="2">
    <citation type="submission" date="2024-10" db="UniProtKB">
        <authorList>
            <consortium name="EnsemblProtists"/>
        </authorList>
    </citation>
    <scope>IDENTIFICATION</scope>
</reference>
<sequence length="646" mass="67971">MTTPGQRPFSAYVRLWAIANLLRISIGLNAGTGLVGSTLDANFFSLATLPALVALAGLVPARWSGALPLVALVARAATNAAKGSMMSNSQMWATQMDAALVLSLLRRLGSAARHGSSWSSPLSAEDERAVVGGCARTVRWQLAIFYFASGFWKANTSFLHPSYSCAGLFMVQPLEYLPDDVLFAASGLAASAVPALARAIAATGPAFTLVLEAVVPVLHFLEPRRFPRCALFGLVLTLAFHLVIGLTPPPSNVSTYGVTTCTRLFFVFPDAAAAAVGEMGRPHTAAGALLCAGMAAAAAATLALVEPYHAVAISTVQGEGKDWHAGWYAALAVLLTRAAVLEAAGGEEGEGSVCGAPLHAPGRLRAGGRRRRGGVRQRGRSSRGEGEEPRGGGEDEGGACFAGARRARAAVRLRAARGGAAGEGWLPDVFAAAPARRLQPPPAPHVAAAARARLRRADERLRGRRGPHRGDGPRVGRKHLRRAHGAAHAPADPRGGGRARRVRLGGQVEFRQAKPPAAAVSPPHPLRARPAPAARDGGAAEGLLLAPVHAAARRRRRRGVAHRLGGQRVRGQGRGRRDPLRAPRLGWQRVAVRRAGGGADRSALVALVGLCVPARAAAQPDRRRVHRRDALRHLGMMRGWLHSWEP</sequence>
<keyword evidence="2" id="KW-1133">Transmembrane helix</keyword>
<evidence type="ECO:0000256" key="1">
    <source>
        <dbReference type="SAM" id="MobiDB-lite"/>
    </source>
</evidence>
<feature type="compositionally biased region" description="Basic residues" evidence="1">
    <location>
        <begin position="475"/>
        <end position="485"/>
    </location>
</feature>
<feature type="transmembrane region" description="Helical" evidence="2">
    <location>
        <begin position="12"/>
        <end position="35"/>
    </location>
</feature>
<keyword evidence="2" id="KW-0472">Membrane</keyword>
<feature type="region of interest" description="Disordered" evidence="1">
    <location>
        <begin position="554"/>
        <end position="582"/>
    </location>
</feature>
<organism evidence="3 4">
    <name type="scientific">Emiliania huxleyi (strain CCMP1516)</name>
    <dbReference type="NCBI Taxonomy" id="280463"/>
    <lineage>
        <taxon>Eukaryota</taxon>
        <taxon>Haptista</taxon>
        <taxon>Haptophyta</taxon>
        <taxon>Prymnesiophyceae</taxon>
        <taxon>Isochrysidales</taxon>
        <taxon>Noelaerhabdaceae</taxon>
        <taxon>Emiliania</taxon>
    </lineage>
</organism>
<dbReference type="KEGG" id="ehx:EMIHUDRAFT_434171"/>
<feature type="region of interest" description="Disordered" evidence="1">
    <location>
        <begin position="457"/>
        <end position="499"/>
    </location>
</feature>
<accession>A0A0D3K8C7</accession>
<name>A0A0D3K8C7_EMIH1</name>